<organism evidence="1 2">
    <name type="scientific">Globodera rostochiensis</name>
    <name type="common">Golden nematode worm</name>
    <name type="synonym">Heterodera rostochiensis</name>
    <dbReference type="NCBI Taxonomy" id="31243"/>
    <lineage>
        <taxon>Eukaryota</taxon>
        <taxon>Metazoa</taxon>
        <taxon>Ecdysozoa</taxon>
        <taxon>Nematoda</taxon>
        <taxon>Chromadorea</taxon>
        <taxon>Rhabditida</taxon>
        <taxon>Tylenchina</taxon>
        <taxon>Tylenchomorpha</taxon>
        <taxon>Tylenchoidea</taxon>
        <taxon>Heteroderidae</taxon>
        <taxon>Heteroderinae</taxon>
        <taxon>Globodera</taxon>
    </lineage>
</organism>
<proteinExistence type="predicted"/>
<keyword evidence="1" id="KW-1185">Reference proteome</keyword>
<dbReference type="AlphaFoldDB" id="A0A914HVK9"/>
<protein>
    <submittedName>
        <fullName evidence="2">F-box domain-containing protein</fullName>
    </submittedName>
</protein>
<dbReference type="WBParaSite" id="Gr19_v10_g4389.t1">
    <property type="protein sequence ID" value="Gr19_v10_g4389.t1"/>
    <property type="gene ID" value="Gr19_v10_g4389"/>
</dbReference>
<sequence>MSQRLWLPPELVYELLSFVPSAFLGARHLLRTNAILYWLIIGGKYANKWRHPYLVGEREAHWANYRIGSIKRRPLCPRIHRNNFPIFCLNVWHYGRFRANDISDFQAILILDRSRFPPWFNMRRLRRELCSRINERSHEWTGVMLSCRPFHHPSLEYDTLRMTFACVRDELFHATACEPAGISGEQNDICKKVHQILEMAGKFSAIFSSFFLLACEIRNEQ</sequence>
<name>A0A914HVK9_GLORO</name>
<evidence type="ECO:0000313" key="1">
    <source>
        <dbReference type="Proteomes" id="UP000887572"/>
    </source>
</evidence>
<accession>A0A914HVK9</accession>
<reference evidence="2" key="1">
    <citation type="submission" date="2022-11" db="UniProtKB">
        <authorList>
            <consortium name="WormBaseParasite"/>
        </authorList>
    </citation>
    <scope>IDENTIFICATION</scope>
</reference>
<evidence type="ECO:0000313" key="2">
    <source>
        <dbReference type="WBParaSite" id="Gr19_v10_g4389.t1"/>
    </source>
</evidence>
<dbReference type="Proteomes" id="UP000887572">
    <property type="component" value="Unplaced"/>
</dbReference>